<comment type="function">
    <text evidence="14">Accessory subunit of the mitochondrial membrane respiratory chain NADH dehydrogenase (Complex I), that is believed not to be involved in catalysis. Complex I functions in the transfer of electrons from NADH to the respiratory chain. The immediate electron acceptor for the enzyme is believed to be ubiquinone. Involved in the interferon/all-trans-retinoic acid (IFN/RA) induced cell death. This apoptotic activity is inhibited by interaction with viral IRF1. Prevents the transactivation of STAT3 target genes. May play a role in CARD15-mediated innate mucosal responses and serve to regulate intestinal epithelial cell responses to microbes.</text>
</comment>
<keyword evidence="10" id="KW-0496">Mitochondrion</keyword>
<dbReference type="PANTHER" id="PTHR12966:SF0">
    <property type="entry name" value="NADH DEHYDROGENASE [UBIQUINONE] 1 ALPHA SUBCOMPLEX SUBUNIT 13"/>
    <property type="match status" value="1"/>
</dbReference>
<comment type="similarity">
    <text evidence="2">Belongs to the complex I NDUFA13 subunit family.</text>
</comment>
<proteinExistence type="inferred from homology"/>
<evidence type="ECO:0000256" key="16">
    <source>
        <dbReference type="SAM" id="Phobius"/>
    </source>
</evidence>
<comment type="subcellular location">
    <subcellularLocation>
        <location evidence="1">Mitochondrion inner membrane</location>
        <topology evidence="1">Single-pass membrane protein</topology>
        <orientation evidence="1">Matrix side</orientation>
    </subcellularLocation>
</comment>
<evidence type="ECO:0000256" key="15">
    <source>
        <dbReference type="ARBA" id="ARBA00046797"/>
    </source>
</evidence>
<keyword evidence="7" id="KW-0999">Mitochondrion inner membrane</keyword>
<organism evidence="17 18">
    <name type="scientific">Popillia japonica</name>
    <name type="common">Japanese beetle</name>
    <dbReference type="NCBI Taxonomy" id="7064"/>
    <lineage>
        <taxon>Eukaryota</taxon>
        <taxon>Metazoa</taxon>
        <taxon>Ecdysozoa</taxon>
        <taxon>Arthropoda</taxon>
        <taxon>Hexapoda</taxon>
        <taxon>Insecta</taxon>
        <taxon>Pterygota</taxon>
        <taxon>Neoptera</taxon>
        <taxon>Endopterygota</taxon>
        <taxon>Coleoptera</taxon>
        <taxon>Polyphaga</taxon>
        <taxon>Scarabaeiformia</taxon>
        <taxon>Scarabaeidae</taxon>
        <taxon>Rutelinae</taxon>
        <taxon>Popillia</taxon>
    </lineage>
</organism>
<dbReference type="GO" id="GO:0005743">
    <property type="term" value="C:mitochondrial inner membrane"/>
    <property type="evidence" value="ECO:0007669"/>
    <property type="project" value="UniProtKB-SubCell"/>
</dbReference>
<reference evidence="17 18" key="1">
    <citation type="journal article" date="2024" name="BMC Genomics">
        <title>De novo assembly and annotation of Popillia japonica's genome with initial clues to its potential as an invasive pest.</title>
        <authorList>
            <person name="Cucini C."/>
            <person name="Boschi S."/>
            <person name="Funari R."/>
            <person name="Cardaioli E."/>
            <person name="Iannotti N."/>
            <person name="Marturano G."/>
            <person name="Paoli F."/>
            <person name="Bruttini M."/>
            <person name="Carapelli A."/>
            <person name="Frati F."/>
            <person name="Nardi F."/>
        </authorList>
    </citation>
    <scope>NUCLEOTIDE SEQUENCE [LARGE SCALE GENOMIC DNA]</scope>
    <source>
        <strain evidence="17">DMR45628</strain>
    </source>
</reference>
<dbReference type="Proteomes" id="UP001458880">
    <property type="component" value="Unassembled WGS sequence"/>
</dbReference>
<evidence type="ECO:0000313" key="18">
    <source>
        <dbReference type="Proteomes" id="UP001458880"/>
    </source>
</evidence>
<gene>
    <name evidence="17" type="ORF">QE152_g33878</name>
</gene>
<dbReference type="PANTHER" id="PTHR12966">
    <property type="entry name" value="NADH DEHYDROGENASE UBIQUINONE 1 ALPHA SUBCOMPLEX SUBUNIT 13"/>
    <property type="match status" value="1"/>
</dbReference>
<keyword evidence="4" id="KW-0813">Transport</keyword>
<evidence type="ECO:0000256" key="6">
    <source>
        <dbReference type="ARBA" id="ARBA00022692"/>
    </source>
</evidence>
<protein>
    <recommendedName>
        <fullName evidence="3">NADH dehydrogenase [ubiquinone] 1 alpha subcomplex subunit 13</fullName>
    </recommendedName>
    <alternativeName>
        <fullName evidence="13">Complex I-B16.6</fullName>
    </alternativeName>
    <alternativeName>
        <fullName evidence="12">NADH-ubiquinone oxidoreductase B16.6 subunit</fullName>
    </alternativeName>
</protein>
<evidence type="ECO:0000256" key="7">
    <source>
        <dbReference type="ARBA" id="ARBA00022792"/>
    </source>
</evidence>
<evidence type="ECO:0000256" key="12">
    <source>
        <dbReference type="ARBA" id="ARBA00030328"/>
    </source>
</evidence>
<dbReference type="AlphaFoldDB" id="A0AAW1IVZ8"/>
<comment type="subunit">
    <text evidence="15">Complex I is composed of 45 different subunits. Interacts with CARD15, but not with CARD4. Interacts with STAT3, but not with STAT1, STAT2 and STAT5A. Interacts with OLFM4.</text>
</comment>
<dbReference type="GO" id="GO:0045271">
    <property type="term" value="C:respiratory chain complex I"/>
    <property type="evidence" value="ECO:0007669"/>
    <property type="project" value="UniProtKB-ARBA"/>
</dbReference>
<name>A0AAW1IVZ8_POPJA</name>
<keyword evidence="18" id="KW-1185">Reference proteome</keyword>
<evidence type="ECO:0000256" key="11">
    <source>
        <dbReference type="ARBA" id="ARBA00023136"/>
    </source>
</evidence>
<comment type="caution">
    <text evidence="17">The sequence shown here is derived from an EMBL/GenBank/DDBJ whole genome shotgun (WGS) entry which is preliminary data.</text>
</comment>
<evidence type="ECO:0000256" key="9">
    <source>
        <dbReference type="ARBA" id="ARBA00022989"/>
    </source>
</evidence>
<evidence type="ECO:0000256" key="14">
    <source>
        <dbReference type="ARBA" id="ARBA00045908"/>
    </source>
</evidence>
<evidence type="ECO:0000256" key="2">
    <source>
        <dbReference type="ARBA" id="ARBA00007312"/>
    </source>
</evidence>
<dbReference type="EMBL" id="JASPKY010000528">
    <property type="protein sequence ID" value="KAK9693934.1"/>
    <property type="molecule type" value="Genomic_DNA"/>
</dbReference>
<evidence type="ECO:0000313" key="17">
    <source>
        <dbReference type="EMBL" id="KAK9693934.1"/>
    </source>
</evidence>
<dbReference type="InterPro" id="IPR009346">
    <property type="entry name" value="GRIM-19"/>
</dbReference>
<feature type="transmembrane region" description="Helical" evidence="16">
    <location>
        <begin position="30"/>
        <end position="51"/>
    </location>
</feature>
<keyword evidence="8" id="KW-0249">Electron transport</keyword>
<evidence type="ECO:0000256" key="8">
    <source>
        <dbReference type="ARBA" id="ARBA00022982"/>
    </source>
</evidence>
<evidence type="ECO:0000256" key="5">
    <source>
        <dbReference type="ARBA" id="ARBA00022660"/>
    </source>
</evidence>
<accession>A0AAW1IVZ8</accession>
<keyword evidence="9 16" id="KW-1133">Transmembrane helix</keyword>
<evidence type="ECO:0000256" key="1">
    <source>
        <dbReference type="ARBA" id="ARBA00004298"/>
    </source>
</evidence>
<keyword evidence="6 16" id="KW-0812">Transmembrane</keyword>
<keyword evidence="5" id="KW-0679">Respiratory chain</keyword>
<evidence type="ECO:0000256" key="13">
    <source>
        <dbReference type="ARBA" id="ARBA00031622"/>
    </source>
</evidence>
<dbReference type="Pfam" id="PF06212">
    <property type="entry name" value="GRIM-19"/>
    <property type="match status" value="1"/>
</dbReference>
<evidence type="ECO:0000256" key="3">
    <source>
        <dbReference type="ARBA" id="ARBA00018192"/>
    </source>
</evidence>
<keyword evidence="11 16" id="KW-0472">Membrane</keyword>
<evidence type="ECO:0000256" key="4">
    <source>
        <dbReference type="ARBA" id="ARBA00022448"/>
    </source>
</evidence>
<evidence type="ECO:0000256" key="10">
    <source>
        <dbReference type="ARBA" id="ARBA00023128"/>
    </source>
</evidence>
<sequence length="356" mass="41742">MAELVRRQDMPPPGGYKPVNYKRIPAKTFFNGWTMIGGYLGMTAVAAYLYFLTCKKIHHDEIEDRSALFAIKPLLLAERDREYLKQLRRNREEERSLMANVEGWKATQENQKAAMNNYETASDSSERCFQEKYSGDSRKWIIRDASYKLPKGPLMSTMKDEYRVPLKEEQRARTGKRRLLLEQRLYDEISEKIRQESQVPPPIEEYCSTYDVTYQIPGFKPKKQTYGDQPELYEKYPLYSSSPMSYWHFQYQNRNGRPSDVHGLTGIGDIKQPFKRSSTGAEKKREKGKDPIRDRLLLILGILYAGQWNTGSKIQVALLLLLYGNYIFTFTFFYYSIVCFYCKICTYAYIIVLEIE</sequence>